<sequence>MRRRLKNPQTTHPPNAFLNNSQYGLRRSDRVLSCPFPLRLWFLFFLSFLAFSSLFRRRTILVFVVCIACLHLFIRQTVVVSV</sequence>
<gene>
    <name evidence="2" type="ORF">QBC35DRAFT_503355</name>
</gene>
<reference evidence="2" key="1">
    <citation type="journal article" date="2023" name="Mol. Phylogenet. Evol.">
        <title>Genome-scale phylogeny and comparative genomics of the fungal order Sordariales.</title>
        <authorList>
            <person name="Hensen N."/>
            <person name="Bonometti L."/>
            <person name="Westerberg I."/>
            <person name="Brannstrom I.O."/>
            <person name="Guillou S."/>
            <person name="Cros-Aarteil S."/>
            <person name="Calhoun S."/>
            <person name="Haridas S."/>
            <person name="Kuo A."/>
            <person name="Mondo S."/>
            <person name="Pangilinan J."/>
            <person name="Riley R."/>
            <person name="LaButti K."/>
            <person name="Andreopoulos B."/>
            <person name="Lipzen A."/>
            <person name="Chen C."/>
            <person name="Yan M."/>
            <person name="Daum C."/>
            <person name="Ng V."/>
            <person name="Clum A."/>
            <person name="Steindorff A."/>
            <person name="Ohm R.A."/>
            <person name="Martin F."/>
            <person name="Silar P."/>
            <person name="Natvig D.O."/>
            <person name="Lalanne C."/>
            <person name="Gautier V."/>
            <person name="Ament-Velasquez S.L."/>
            <person name="Kruys A."/>
            <person name="Hutchinson M.I."/>
            <person name="Powell A.J."/>
            <person name="Barry K."/>
            <person name="Miller A.N."/>
            <person name="Grigoriev I.V."/>
            <person name="Debuchy R."/>
            <person name="Gladieux P."/>
            <person name="Hiltunen Thoren M."/>
            <person name="Johannesson H."/>
        </authorList>
    </citation>
    <scope>NUCLEOTIDE SEQUENCE</scope>
    <source>
        <strain evidence="2">PSN309</strain>
    </source>
</reference>
<feature type="transmembrane region" description="Helical" evidence="1">
    <location>
        <begin position="60"/>
        <end position="80"/>
    </location>
</feature>
<name>A0AAN6WP14_9PEZI</name>
<keyword evidence="3" id="KW-1185">Reference proteome</keyword>
<dbReference type="EMBL" id="MU864446">
    <property type="protein sequence ID" value="KAK4185554.1"/>
    <property type="molecule type" value="Genomic_DNA"/>
</dbReference>
<keyword evidence="1" id="KW-0472">Membrane</keyword>
<dbReference type="AlphaFoldDB" id="A0AAN6WP14"/>
<keyword evidence="1" id="KW-1133">Transmembrane helix</keyword>
<evidence type="ECO:0000313" key="2">
    <source>
        <dbReference type="EMBL" id="KAK4185554.1"/>
    </source>
</evidence>
<proteinExistence type="predicted"/>
<protein>
    <recommendedName>
        <fullName evidence="4">Transmembrane protein</fullName>
    </recommendedName>
</protein>
<evidence type="ECO:0000313" key="3">
    <source>
        <dbReference type="Proteomes" id="UP001302126"/>
    </source>
</evidence>
<organism evidence="2 3">
    <name type="scientific">Podospora australis</name>
    <dbReference type="NCBI Taxonomy" id="1536484"/>
    <lineage>
        <taxon>Eukaryota</taxon>
        <taxon>Fungi</taxon>
        <taxon>Dikarya</taxon>
        <taxon>Ascomycota</taxon>
        <taxon>Pezizomycotina</taxon>
        <taxon>Sordariomycetes</taxon>
        <taxon>Sordariomycetidae</taxon>
        <taxon>Sordariales</taxon>
        <taxon>Podosporaceae</taxon>
        <taxon>Podospora</taxon>
    </lineage>
</organism>
<accession>A0AAN6WP14</accession>
<feature type="transmembrane region" description="Helical" evidence="1">
    <location>
        <begin position="36"/>
        <end position="54"/>
    </location>
</feature>
<keyword evidence="1" id="KW-0812">Transmembrane</keyword>
<evidence type="ECO:0008006" key="4">
    <source>
        <dbReference type="Google" id="ProtNLM"/>
    </source>
</evidence>
<reference evidence="2" key="2">
    <citation type="submission" date="2023-05" db="EMBL/GenBank/DDBJ databases">
        <authorList>
            <consortium name="Lawrence Berkeley National Laboratory"/>
            <person name="Steindorff A."/>
            <person name="Hensen N."/>
            <person name="Bonometti L."/>
            <person name="Westerberg I."/>
            <person name="Brannstrom I.O."/>
            <person name="Guillou S."/>
            <person name="Cros-Aarteil S."/>
            <person name="Calhoun S."/>
            <person name="Haridas S."/>
            <person name="Kuo A."/>
            <person name="Mondo S."/>
            <person name="Pangilinan J."/>
            <person name="Riley R."/>
            <person name="Labutti K."/>
            <person name="Andreopoulos B."/>
            <person name="Lipzen A."/>
            <person name="Chen C."/>
            <person name="Yanf M."/>
            <person name="Daum C."/>
            <person name="Ng V."/>
            <person name="Clum A."/>
            <person name="Ohm R."/>
            <person name="Martin F."/>
            <person name="Silar P."/>
            <person name="Natvig D."/>
            <person name="Lalanne C."/>
            <person name="Gautier V."/>
            <person name="Ament-Velasquez S.L."/>
            <person name="Kruys A."/>
            <person name="Hutchinson M.I."/>
            <person name="Powell A.J."/>
            <person name="Barry K."/>
            <person name="Miller A.N."/>
            <person name="Grigoriev I.V."/>
            <person name="Debuchy R."/>
            <person name="Gladieux P."/>
            <person name="Thoren M.H."/>
            <person name="Johannesson H."/>
        </authorList>
    </citation>
    <scope>NUCLEOTIDE SEQUENCE</scope>
    <source>
        <strain evidence="2">PSN309</strain>
    </source>
</reference>
<dbReference type="Proteomes" id="UP001302126">
    <property type="component" value="Unassembled WGS sequence"/>
</dbReference>
<evidence type="ECO:0000256" key="1">
    <source>
        <dbReference type="SAM" id="Phobius"/>
    </source>
</evidence>
<comment type="caution">
    <text evidence="2">The sequence shown here is derived from an EMBL/GenBank/DDBJ whole genome shotgun (WGS) entry which is preliminary data.</text>
</comment>